<name>A0A2N3L7W7_9PROT</name>
<dbReference type="Proteomes" id="UP000233332">
    <property type="component" value="Unassembled WGS sequence"/>
</dbReference>
<sequence>MAIHAHLHKIRELKTPTWITSSRKDMWLGLLERLNTQDRAFHRFLDDYATDDDITLARRDVRNIFAQDAATGVIATIFWSHARGMRVNALSLLVRDLPTLITLMSVADFRNDELNELLAQPGISVPTASKMLSACGKTYCGMPAAIIDDTIIQVIENSTFASDFPNIAELRNKSRSRPVPYYEAYLRDVTALCEKYDITSDMIDRYLAEYALGNTSQNAELQSA</sequence>
<proteinExistence type="predicted"/>
<dbReference type="RefSeq" id="WP_101301258.1">
    <property type="nucleotide sequence ID" value="NZ_NXGX01000003.1"/>
</dbReference>
<keyword evidence="2" id="KW-1185">Reference proteome</keyword>
<dbReference type="EMBL" id="NXGX01000003">
    <property type="protein sequence ID" value="PKR58800.1"/>
    <property type="molecule type" value="Genomic_DNA"/>
</dbReference>
<comment type="caution">
    <text evidence="1">The sequence shown here is derived from an EMBL/GenBank/DDBJ whole genome shotgun (WGS) entry which is preliminary data.</text>
</comment>
<accession>A0A2N3L7W7</accession>
<gene>
    <name evidence="1" type="ORF">COO92_08045</name>
</gene>
<evidence type="ECO:0000313" key="2">
    <source>
        <dbReference type="Proteomes" id="UP000233332"/>
    </source>
</evidence>
<organism evidence="1 2">
    <name type="scientific">Thalassospira lohafexi</name>
    <dbReference type="NCBI Taxonomy" id="744227"/>
    <lineage>
        <taxon>Bacteria</taxon>
        <taxon>Pseudomonadati</taxon>
        <taxon>Pseudomonadota</taxon>
        <taxon>Alphaproteobacteria</taxon>
        <taxon>Rhodospirillales</taxon>
        <taxon>Thalassospiraceae</taxon>
        <taxon>Thalassospira</taxon>
    </lineage>
</organism>
<protein>
    <submittedName>
        <fullName evidence="1">Uncharacterized protein</fullName>
    </submittedName>
</protein>
<reference evidence="1 2" key="1">
    <citation type="submission" date="2017-09" db="EMBL/GenBank/DDBJ databases">
        <title>Biodiversity and function of Thalassospira species in the particle-attached aromatic-hydrocarbon-degrading consortia from the surface seawater of the China South Sea.</title>
        <authorList>
            <person name="Dong C."/>
            <person name="Lai Q."/>
            <person name="Shao Z."/>
        </authorList>
    </citation>
    <scope>NUCLEOTIDE SEQUENCE [LARGE SCALE GENOMIC DNA]</scope>
    <source>
        <strain evidence="1 2">139Z-12</strain>
    </source>
</reference>
<evidence type="ECO:0000313" key="1">
    <source>
        <dbReference type="EMBL" id="PKR58800.1"/>
    </source>
</evidence>
<dbReference type="AlphaFoldDB" id="A0A2N3L7W7"/>